<protein>
    <submittedName>
        <fullName evidence="2">AAA ATPase</fullName>
    </submittedName>
</protein>
<keyword evidence="2" id="KW-0614">Plasmid</keyword>
<dbReference type="Pfam" id="PF13173">
    <property type="entry name" value="AAA_14"/>
    <property type="match status" value="1"/>
</dbReference>
<dbReference type="PANTHER" id="PTHR43566:SF2">
    <property type="entry name" value="DUF4143 DOMAIN-CONTAINING PROTEIN"/>
    <property type="match status" value="1"/>
</dbReference>
<dbReference type="PANTHER" id="PTHR43566">
    <property type="entry name" value="CONSERVED PROTEIN"/>
    <property type="match status" value="1"/>
</dbReference>
<geneLocation type="plasmid" evidence="2 3">
    <name>pRUNSL04</name>
</geneLocation>
<dbReference type="Proteomes" id="UP000000493">
    <property type="component" value="Plasmid pRUNSL04"/>
</dbReference>
<evidence type="ECO:0000313" key="2">
    <source>
        <dbReference type="EMBL" id="AEI52180.1"/>
    </source>
</evidence>
<dbReference type="SUPFAM" id="SSF52540">
    <property type="entry name" value="P-loop containing nucleoside triphosphate hydrolases"/>
    <property type="match status" value="1"/>
</dbReference>
<dbReference type="AlphaFoldDB" id="A0A7U3ZRS8"/>
<dbReference type="InterPro" id="IPR003593">
    <property type="entry name" value="AAA+_ATPase"/>
</dbReference>
<feature type="domain" description="AAA+ ATPase" evidence="1">
    <location>
        <begin position="16"/>
        <end position="136"/>
    </location>
</feature>
<keyword evidence="3" id="KW-1185">Reference proteome</keyword>
<sequence length="390" mass="44713">MIERQQTNYLLNLLEHFPVVSIIGPRQVGKTTLVKLIQTKLQKESIYLDLQKDSDSDRLENAERFLKSQLDRCVIIDEIQLKPKLFSLIRALVDEYRIPARFIILGSASPMLLKNSAESLAGRVASVELAPFTLPEVTKNGISLDDHWFYGGYPEPLLKPKSFFTSTWLTEYIETFVYRDLTILGFDVAPKTLSRLLSMLATTQGGILNMSDFGRSIGVSHNTVKRYLDLLEGGFITSRLEPYYTNIGKRLIKAPKIYIRDSGILHKLLRINSHYDLLGHMILGHSWEGYVIEQIRRVTGKEWEFYFYRTHSGAEADLVLISPNGKKTCIEIKYSSSPKVSKGFHETIKDLAPDFKYIIIPEGEQYVKDEDIIVCSMYEFLEKELDRIQA</sequence>
<gene>
    <name evidence="2" type="ordered locus">Runsl_5768</name>
</gene>
<name>A0A7U3ZRS8_RUNSL</name>
<organism evidence="2 3">
    <name type="scientific">Runella slithyformis (strain ATCC 29530 / DSM 19594 / LMG 11500 / NCIMB 11436 / LSU 4)</name>
    <dbReference type="NCBI Taxonomy" id="761193"/>
    <lineage>
        <taxon>Bacteria</taxon>
        <taxon>Pseudomonadati</taxon>
        <taxon>Bacteroidota</taxon>
        <taxon>Cytophagia</taxon>
        <taxon>Cytophagales</taxon>
        <taxon>Spirosomataceae</taxon>
        <taxon>Runella</taxon>
    </lineage>
</organism>
<dbReference type="Pfam" id="PF13635">
    <property type="entry name" value="DUF4143"/>
    <property type="match status" value="1"/>
</dbReference>
<dbReference type="EMBL" id="CP002863">
    <property type="protein sequence ID" value="AEI52180.1"/>
    <property type="molecule type" value="Genomic_DNA"/>
</dbReference>
<dbReference type="RefSeq" id="WP_013931292.1">
    <property type="nucleotide sequence ID" value="NC_015705.1"/>
</dbReference>
<dbReference type="InterPro" id="IPR041682">
    <property type="entry name" value="AAA_14"/>
</dbReference>
<evidence type="ECO:0000313" key="3">
    <source>
        <dbReference type="Proteomes" id="UP000000493"/>
    </source>
</evidence>
<proteinExistence type="predicted"/>
<dbReference type="KEGG" id="rsi:Runsl_5768"/>
<reference evidence="3" key="1">
    <citation type="submission" date="2011-06" db="EMBL/GenBank/DDBJ databases">
        <title>The complete genome of plasmid 4 of Runella slithyformis DSM 19594.</title>
        <authorList>
            <consortium name="US DOE Joint Genome Institute (JGI-PGF)"/>
            <person name="Lucas S."/>
            <person name="Han J."/>
            <person name="Lapidus A."/>
            <person name="Bruce D."/>
            <person name="Goodwin L."/>
            <person name="Pitluck S."/>
            <person name="Peters L."/>
            <person name="Kyrpides N."/>
            <person name="Mavromatis K."/>
            <person name="Ivanova N."/>
            <person name="Ovchinnikova G."/>
            <person name="Zhang X."/>
            <person name="Misra M."/>
            <person name="Detter J.C."/>
            <person name="Tapia R."/>
            <person name="Han C."/>
            <person name="Land M."/>
            <person name="Hauser L."/>
            <person name="Markowitz V."/>
            <person name="Cheng J.-F."/>
            <person name="Hugenholtz P."/>
            <person name="Woyke T."/>
            <person name="Wu D."/>
            <person name="Tindall B."/>
            <person name="Faehrich R."/>
            <person name="Brambilla E."/>
            <person name="Klenk H.-P."/>
            <person name="Eisen J.A."/>
        </authorList>
    </citation>
    <scope>NUCLEOTIDE SEQUENCE [LARGE SCALE GENOMIC DNA]</scope>
    <source>
        <strain evidence="3">ATCC 29530 / DSM 19594 / LMG 11500 / NCIMB 11436 / LSU 4</strain>
        <plasmid evidence="3">pRUNSL04</plasmid>
    </source>
</reference>
<accession>A0A7U3ZRS8</accession>
<evidence type="ECO:0000259" key="1">
    <source>
        <dbReference type="SMART" id="SM00382"/>
    </source>
</evidence>
<dbReference type="SMART" id="SM00382">
    <property type="entry name" value="AAA"/>
    <property type="match status" value="1"/>
</dbReference>
<dbReference type="InterPro" id="IPR027417">
    <property type="entry name" value="P-loop_NTPase"/>
</dbReference>
<reference evidence="2 3" key="2">
    <citation type="journal article" date="2012" name="Stand. Genomic Sci.">
        <title>Complete genome sequence of the aquatic bacterium Runella slithyformis type strain (LSU 4(T)).</title>
        <authorList>
            <person name="Copeland A."/>
            <person name="Zhang X."/>
            <person name="Misra M."/>
            <person name="Lapidus A."/>
            <person name="Nolan M."/>
            <person name="Lucas S."/>
            <person name="Deshpande S."/>
            <person name="Cheng J.F."/>
            <person name="Tapia R."/>
            <person name="Goodwin L.A."/>
            <person name="Pitluck S."/>
            <person name="Liolios K."/>
            <person name="Pagani I."/>
            <person name="Ivanova N."/>
            <person name="Mikhailova N."/>
            <person name="Pati A."/>
            <person name="Chen A."/>
            <person name="Palaniappan K."/>
            <person name="Land M."/>
            <person name="Hauser L."/>
            <person name="Pan C."/>
            <person name="Jeffries C.D."/>
            <person name="Detter J.C."/>
            <person name="Brambilla E.M."/>
            <person name="Rohde M."/>
            <person name="Djao O.D."/>
            <person name="Goker M."/>
            <person name="Sikorski J."/>
            <person name="Tindall B.J."/>
            <person name="Woyke T."/>
            <person name="Bristow J."/>
            <person name="Eisen J.A."/>
            <person name="Markowitz V."/>
            <person name="Hugenholtz P."/>
            <person name="Kyrpides N.C."/>
            <person name="Klenk H.P."/>
            <person name="Mavromatis K."/>
        </authorList>
    </citation>
    <scope>NUCLEOTIDE SEQUENCE [LARGE SCALE GENOMIC DNA]</scope>
    <source>
        <strain evidence="3">ATCC 29530 / DSM 19594 / LMG 11500 / NCIMB 11436 / LSU 4</strain>
    </source>
</reference>
<dbReference type="InterPro" id="IPR025420">
    <property type="entry name" value="DUF4143"/>
</dbReference>
<dbReference type="Gene3D" id="3.40.50.300">
    <property type="entry name" value="P-loop containing nucleotide triphosphate hydrolases"/>
    <property type="match status" value="1"/>
</dbReference>